<accession>A0A1H0SQI4</accession>
<dbReference type="AlphaFoldDB" id="A0A1H0SQI4"/>
<gene>
    <name evidence="1" type="ORF">SAMN05192558_10944</name>
</gene>
<protein>
    <recommendedName>
        <fullName evidence="3">DUF4393 domain-containing protein</fullName>
    </recommendedName>
</protein>
<dbReference type="Gene3D" id="3.30.110.190">
    <property type="match status" value="1"/>
</dbReference>
<dbReference type="Proteomes" id="UP000199651">
    <property type="component" value="Unassembled WGS sequence"/>
</dbReference>
<reference evidence="2" key="1">
    <citation type="submission" date="2016-10" db="EMBL/GenBank/DDBJ databases">
        <authorList>
            <person name="Varghese N."/>
            <person name="Submissions S."/>
        </authorList>
    </citation>
    <scope>NUCLEOTIDE SEQUENCE [LARGE SCALE GENOMIC DNA]</scope>
    <source>
        <strain evidence="2">IBRC-M 10655</strain>
    </source>
</reference>
<dbReference type="EMBL" id="FNJB01000009">
    <property type="protein sequence ID" value="SDP43984.1"/>
    <property type="molecule type" value="Genomic_DNA"/>
</dbReference>
<dbReference type="Pfam" id="PF14337">
    <property type="entry name" value="Abi_alpha"/>
    <property type="match status" value="1"/>
</dbReference>
<evidence type="ECO:0000313" key="2">
    <source>
        <dbReference type="Proteomes" id="UP000199651"/>
    </source>
</evidence>
<evidence type="ECO:0000313" key="1">
    <source>
        <dbReference type="EMBL" id="SDP43984.1"/>
    </source>
</evidence>
<dbReference type="STRING" id="504798.SAMN05421871_114102"/>
<dbReference type="RefSeq" id="WP_228770073.1">
    <property type="nucleotide sequence ID" value="NZ_FNDV01000014.1"/>
</dbReference>
<dbReference type="InterPro" id="IPR025506">
    <property type="entry name" value="Abi_alpha"/>
</dbReference>
<evidence type="ECO:0008006" key="3">
    <source>
        <dbReference type="Google" id="ProtNLM"/>
    </source>
</evidence>
<proteinExistence type="predicted"/>
<name>A0A1H0SQI4_9PSEU</name>
<organism evidence="1 2">
    <name type="scientific">Actinokineospora alba</name>
    <dbReference type="NCBI Taxonomy" id="504798"/>
    <lineage>
        <taxon>Bacteria</taxon>
        <taxon>Bacillati</taxon>
        <taxon>Actinomycetota</taxon>
        <taxon>Actinomycetes</taxon>
        <taxon>Pseudonocardiales</taxon>
        <taxon>Pseudonocardiaceae</taxon>
        <taxon>Actinokineospora</taxon>
    </lineage>
</organism>
<keyword evidence="2" id="KW-1185">Reference proteome</keyword>
<sequence>MDDDRRALASANGSDPTAEMVDRAGRALGWLYRSGWQVARRLPGGEVAERQVQKVEEAIVAEVRKHLEPLPDPEPRQIEAARVREPMRLAMAQLLERSVTDSKDAARDHYFESVLRQLLPDEARIVSALSDGTVFPLMHLAARTARGGAPRFVLENASTVGRVAGVVQPGLVPLYVGRLLRFGLVEVGEEDPTLGVAYEMLLTDDRVRAAEDRAKAQSRFGAKAIRLTLRISELGAQFWAVCDPSARGLTLGERR</sequence>